<evidence type="ECO:0000313" key="2">
    <source>
        <dbReference type="EMBL" id="ERH60766.1"/>
    </source>
</evidence>
<accession>U1TQM3</accession>
<dbReference type="RefSeq" id="WP_010211435.1">
    <property type="nucleotide sequence ID" value="NZ_AVQG01000003.1"/>
</dbReference>
<proteinExistence type="predicted"/>
<dbReference type="Proteomes" id="UP000016504">
    <property type="component" value="Unassembled WGS sequence"/>
</dbReference>
<name>U1TQM3_9PSED</name>
<sequence>MSVPILTKMHINGYDVLSVNHGPWRVCTNADRLGSFRTREEAFAYAAALPMRVVRTKRHTSAR</sequence>
<evidence type="ECO:0000313" key="1">
    <source>
        <dbReference type="EMBL" id="AIB35906.1"/>
    </source>
</evidence>
<reference evidence="1 4" key="2">
    <citation type="submission" date="2014-05" db="EMBL/GenBank/DDBJ databases">
        <title>Pseudomonas simiae WCS417.</title>
        <authorList>
            <person name="Berendsen R.L."/>
        </authorList>
    </citation>
    <scope>NUCLEOTIDE SEQUENCE [LARGE SCALE GENOMIC DNA]</scope>
    <source>
        <strain evidence="1 4">WCS417</strain>
    </source>
</reference>
<accession>A0A1N7U4R1</accession>
<evidence type="ECO:0000313" key="3">
    <source>
        <dbReference type="Proteomes" id="UP000016504"/>
    </source>
</evidence>
<reference evidence="2 3" key="1">
    <citation type="submission" date="2013-08" db="EMBL/GenBank/DDBJ databases">
        <title>Biodegradation of aromatic compounds in biofilm forming Pseudomonas isolated from sewage sludge.</title>
        <authorList>
            <person name="Qureshi A."/>
            <person name="Ghosh S."/>
            <person name="Khardenavis A.A."/>
            <person name="Kapley A."/>
            <person name="Purohit H.J."/>
        </authorList>
    </citation>
    <scope>NUCLEOTIDE SEQUENCE [LARGE SCALE GENOMIC DNA]</scope>
    <source>
        <strain evidence="2 3">EGD-AQ6</strain>
    </source>
</reference>
<gene>
    <name evidence="2" type="ORF">O204_17075</name>
    <name evidence="1" type="ORF">PS417_10050</name>
</gene>
<evidence type="ECO:0008006" key="5">
    <source>
        <dbReference type="Google" id="ProtNLM"/>
    </source>
</evidence>
<dbReference type="EMBL" id="AVQG01000003">
    <property type="protein sequence ID" value="ERH60766.1"/>
    <property type="molecule type" value="Genomic_DNA"/>
</dbReference>
<dbReference type="AlphaFoldDB" id="U1TQM3"/>
<dbReference type="Proteomes" id="UP000027308">
    <property type="component" value="Chromosome"/>
</dbReference>
<dbReference type="EMBL" id="CP007637">
    <property type="protein sequence ID" value="AIB35906.1"/>
    <property type="molecule type" value="Genomic_DNA"/>
</dbReference>
<evidence type="ECO:0000313" key="4">
    <source>
        <dbReference type="Proteomes" id="UP000027308"/>
    </source>
</evidence>
<organism evidence="2 3">
    <name type="scientific">Pseudomonas simiae</name>
    <dbReference type="NCBI Taxonomy" id="321846"/>
    <lineage>
        <taxon>Bacteria</taxon>
        <taxon>Pseudomonadati</taxon>
        <taxon>Pseudomonadota</taxon>
        <taxon>Gammaproteobacteria</taxon>
        <taxon>Pseudomonadales</taxon>
        <taxon>Pseudomonadaceae</taxon>
        <taxon>Pseudomonas</taxon>
    </lineage>
</organism>
<protein>
    <recommendedName>
        <fullName evidence="5">DUF2188 domain-containing protein</fullName>
    </recommendedName>
</protein>